<reference evidence="2" key="1">
    <citation type="submission" date="2020-02" db="EMBL/GenBank/DDBJ databases">
        <authorList>
            <person name="Meier V. D."/>
        </authorList>
    </citation>
    <scope>NUCLEOTIDE SEQUENCE</scope>
    <source>
        <strain evidence="2">AVDCRST_MAG40</strain>
    </source>
</reference>
<protein>
    <submittedName>
        <fullName evidence="2">Oxidoreductase domain protein</fullName>
    </submittedName>
</protein>
<dbReference type="EMBL" id="CADCTX010000712">
    <property type="protein sequence ID" value="CAA9342972.1"/>
    <property type="molecule type" value="Genomic_DNA"/>
</dbReference>
<evidence type="ECO:0000256" key="1">
    <source>
        <dbReference type="SAM" id="MobiDB-lite"/>
    </source>
</evidence>
<feature type="compositionally biased region" description="Basic and acidic residues" evidence="1">
    <location>
        <begin position="15"/>
        <end position="29"/>
    </location>
</feature>
<gene>
    <name evidence="2" type="ORF">AVDCRST_MAG40-2485</name>
</gene>
<organism evidence="2">
    <name type="scientific">uncultured Gemmatimonadaceae bacterium</name>
    <dbReference type="NCBI Taxonomy" id="246130"/>
    <lineage>
        <taxon>Bacteria</taxon>
        <taxon>Pseudomonadati</taxon>
        <taxon>Gemmatimonadota</taxon>
        <taxon>Gemmatimonadia</taxon>
        <taxon>Gemmatimonadales</taxon>
        <taxon>Gemmatimonadaceae</taxon>
        <taxon>environmental samples</taxon>
    </lineage>
</organism>
<feature type="compositionally biased region" description="Pro residues" evidence="1">
    <location>
        <begin position="1"/>
        <end position="11"/>
    </location>
</feature>
<name>A0A6J4LWM3_9BACT</name>
<evidence type="ECO:0000313" key="2">
    <source>
        <dbReference type="EMBL" id="CAA9342972.1"/>
    </source>
</evidence>
<accession>A0A6J4LWM3</accession>
<feature type="region of interest" description="Disordered" evidence="1">
    <location>
        <begin position="1"/>
        <end position="58"/>
    </location>
</feature>
<feature type="non-terminal residue" evidence="2">
    <location>
        <position position="1"/>
    </location>
</feature>
<feature type="non-terminal residue" evidence="2">
    <location>
        <position position="58"/>
    </location>
</feature>
<feature type="compositionally biased region" description="Basic residues" evidence="1">
    <location>
        <begin position="30"/>
        <end position="45"/>
    </location>
</feature>
<sequence>EHGVRHPPPARLPRRGLDRPQPDGGDRGRAHGRHRARGRPVRRLRGGGARRGARGRGG</sequence>
<dbReference type="AlphaFoldDB" id="A0A6J4LWM3"/>
<proteinExistence type="predicted"/>